<dbReference type="STRING" id="458233.MCCL_0913"/>
<dbReference type="SUPFAM" id="SSF158499">
    <property type="entry name" value="DnaD domain-like"/>
    <property type="match status" value="1"/>
</dbReference>
<protein>
    <recommendedName>
        <fullName evidence="3">DnaB/C C-terminal domain-containing protein</fullName>
    </recommendedName>
</protein>
<dbReference type="Pfam" id="PF07261">
    <property type="entry name" value="DnaB_2"/>
    <property type="match status" value="1"/>
</dbReference>
<evidence type="ECO:0000259" key="3">
    <source>
        <dbReference type="Pfam" id="PF07261"/>
    </source>
</evidence>
<feature type="region of interest" description="Disordered" evidence="2">
    <location>
        <begin position="249"/>
        <end position="279"/>
    </location>
</feature>
<dbReference type="KEGG" id="mcl:MCCL_0913"/>
<dbReference type="InterPro" id="IPR006343">
    <property type="entry name" value="DnaB/C_C"/>
</dbReference>
<evidence type="ECO:0000256" key="2">
    <source>
        <dbReference type="SAM" id="MobiDB-lite"/>
    </source>
</evidence>
<evidence type="ECO:0000313" key="5">
    <source>
        <dbReference type="Proteomes" id="UP000001383"/>
    </source>
</evidence>
<accession>B9EBK9</accession>
<proteinExistence type="inferred from homology"/>
<feature type="compositionally biased region" description="Polar residues" evidence="2">
    <location>
        <begin position="249"/>
        <end position="270"/>
    </location>
</feature>
<organism evidence="4 5">
    <name type="scientific">Macrococcus caseolyticus (strain JCSC5402)</name>
    <name type="common">Macrococcoides caseolyticum</name>
    <dbReference type="NCBI Taxonomy" id="458233"/>
    <lineage>
        <taxon>Bacteria</taxon>
        <taxon>Bacillati</taxon>
        <taxon>Bacillota</taxon>
        <taxon>Bacilli</taxon>
        <taxon>Bacillales</taxon>
        <taxon>Staphylococcaceae</taxon>
        <taxon>Macrococcoides</taxon>
    </lineage>
</organism>
<evidence type="ECO:0000256" key="1">
    <source>
        <dbReference type="ARBA" id="ARBA00093462"/>
    </source>
</evidence>
<name>B9EBK9_MACCJ</name>
<feature type="compositionally biased region" description="Basic and acidic residues" evidence="2">
    <location>
        <begin position="115"/>
        <end position="135"/>
    </location>
</feature>
<comment type="similarity">
    <text evidence="1">Belongs to the DnaB/DnaD family.</text>
</comment>
<dbReference type="OrthoDB" id="1821976at2"/>
<feature type="region of interest" description="Disordered" evidence="2">
    <location>
        <begin position="115"/>
        <end position="157"/>
    </location>
</feature>
<dbReference type="EMBL" id="AP009484">
    <property type="protein sequence ID" value="BAH17620.1"/>
    <property type="molecule type" value="Genomic_DNA"/>
</dbReference>
<dbReference type="Proteomes" id="UP000001383">
    <property type="component" value="Chromosome"/>
</dbReference>
<dbReference type="RefSeq" id="WP_012656820.1">
    <property type="nucleotide sequence ID" value="NC_011999.1"/>
</dbReference>
<dbReference type="InterPro" id="IPR053162">
    <property type="entry name" value="DnaD"/>
</dbReference>
<reference evidence="4 5" key="1">
    <citation type="journal article" date="2009" name="J. Bacteriol.">
        <title>Complete genome sequence of Macrococcus caseolyticus strain JCSCS5402, reflecting the ancestral genome of the human-pathogenic staphylococci.</title>
        <authorList>
            <person name="Baba T."/>
            <person name="Kuwahara-Arai K."/>
            <person name="Uchiyama I."/>
            <person name="Takeuchi F."/>
            <person name="Ito T."/>
            <person name="Hiramatsu K."/>
        </authorList>
    </citation>
    <scope>NUCLEOTIDE SEQUENCE [LARGE SCALE GENOMIC DNA]</scope>
    <source>
        <strain evidence="4 5">JCSC5402</strain>
    </source>
</reference>
<dbReference type="NCBIfam" id="TIGR01446">
    <property type="entry name" value="DnaD_dom"/>
    <property type="match status" value="1"/>
</dbReference>
<evidence type="ECO:0000313" key="4">
    <source>
        <dbReference type="EMBL" id="BAH17620.1"/>
    </source>
</evidence>
<dbReference type="InterPro" id="IPR034829">
    <property type="entry name" value="DnaD-like_sf"/>
</dbReference>
<dbReference type="eggNOG" id="COG3935">
    <property type="taxonomic scope" value="Bacteria"/>
</dbReference>
<dbReference type="PANTHER" id="PTHR37293">
    <property type="entry name" value="PHAGE REPLICATION PROTEIN-RELATED"/>
    <property type="match status" value="1"/>
</dbReference>
<dbReference type="HOGENOM" id="CLU_081822_0_1_9"/>
<feature type="compositionally biased region" description="Low complexity" evidence="2">
    <location>
        <begin position="137"/>
        <end position="157"/>
    </location>
</feature>
<gene>
    <name evidence="4" type="ordered locus">MCCL_0913</name>
</gene>
<dbReference type="AlphaFoldDB" id="B9EBK9"/>
<dbReference type="Gene3D" id="1.10.10.630">
    <property type="entry name" value="DnaD domain-like"/>
    <property type="match status" value="1"/>
</dbReference>
<feature type="domain" description="DnaB/C C-terminal" evidence="3">
    <location>
        <begin position="168"/>
        <end position="237"/>
    </location>
</feature>
<sequence length="296" mass="35384">MAGWISLHRSIEKHWLYEEERKFSRFEAWVDLLLMVNHADNKTMIDGKLVTVKRGQRITSLRKLGDRWNWSLTKVDAFLKLLEEDKMIVLKKDTKKTLVTIVNYDIYQNNDLEKRHRKDSEKTVKEHRKDSEKTQKKTNNNVNKDNNVNNDNKVISSSNNDDFRTVVSMYQENIELNPAPVTFQKIQQDFSDYGKDIMIYAIKKSALKNNHNYSFINYLLNDWKKKQLTTVDEIKQSEHNFEFKKQATYSKQNQQKEITPSWINQENTQKQDIDEEELERERQKLLEELNSSWENS</sequence>
<dbReference type="PANTHER" id="PTHR37293:SF5">
    <property type="entry name" value="DNA REPLICATION PROTEIN"/>
    <property type="match status" value="1"/>
</dbReference>